<evidence type="ECO:0000313" key="2">
    <source>
        <dbReference type="Proteomes" id="UP000004508"/>
    </source>
</evidence>
<protein>
    <submittedName>
        <fullName evidence="1">Uncharacterized protein</fullName>
    </submittedName>
</protein>
<dbReference type="AlphaFoldDB" id="D6U1N4"/>
<dbReference type="InParanoid" id="D6U1N4"/>
<sequence>MYAGEASDKRSLDYALSAYPNNLAVLSVQLLSFS</sequence>
<gene>
    <name evidence="1" type="ORF">Krac_3515</name>
</gene>
<reference evidence="1 2" key="1">
    <citation type="journal article" date="2011" name="Stand. Genomic Sci.">
        <title>Non-contiguous finished genome sequence and contextual data of the filamentous soil bacterium Ktedonobacter racemifer type strain (SOSP1-21).</title>
        <authorList>
            <person name="Chang Y.J."/>
            <person name="Land M."/>
            <person name="Hauser L."/>
            <person name="Chertkov O."/>
            <person name="Del Rio T.G."/>
            <person name="Nolan M."/>
            <person name="Copeland A."/>
            <person name="Tice H."/>
            <person name="Cheng J.F."/>
            <person name="Lucas S."/>
            <person name="Han C."/>
            <person name="Goodwin L."/>
            <person name="Pitluck S."/>
            <person name="Ivanova N."/>
            <person name="Ovchinikova G."/>
            <person name="Pati A."/>
            <person name="Chen A."/>
            <person name="Palaniappan K."/>
            <person name="Mavromatis K."/>
            <person name="Liolios K."/>
            <person name="Brettin T."/>
            <person name="Fiebig A."/>
            <person name="Rohde M."/>
            <person name="Abt B."/>
            <person name="Goker M."/>
            <person name="Detter J.C."/>
            <person name="Woyke T."/>
            <person name="Bristow J."/>
            <person name="Eisen J.A."/>
            <person name="Markowitz V."/>
            <person name="Hugenholtz P."/>
            <person name="Kyrpides N.C."/>
            <person name="Klenk H.P."/>
            <person name="Lapidus A."/>
        </authorList>
    </citation>
    <scope>NUCLEOTIDE SEQUENCE [LARGE SCALE GENOMIC DNA]</scope>
    <source>
        <strain evidence="2">DSM 44963</strain>
    </source>
</reference>
<evidence type="ECO:0000313" key="1">
    <source>
        <dbReference type="EMBL" id="EFH82678.1"/>
    </source>
</evidence>
<accession>D6U1N4</accession>
<dbReference type="Proteomes" id="UP000004508">
    <property type="component" value="Unassembled WGS sequence"/>
</dbReference>
<dbReference type="EMBL" id="ADVG01000004">
    <property type="protein sequence ID" value="EFH82678.1"/>
    <property type="molecule type" value="Genomic_DNA"/>
</dbReference>
<organism evidence="1 2">
    <name type="scientific">Ktedonobacter racemifer DSM 44963</name>
    <dbReference type="NCBI Taxonomy" id="485913"/>
    <lineage>
        <taxon>Bacteria</taxon>
        <taxon>Bacillati</taxon>
        <taxon>Chloroflexota</taxon>
        <taxon>Ktedonobacteria</taxon>
        <taxon>Ktedonobacterales</taxon>
        <taxon>Ktedonobacteraceae</taxon>
        <taxon>Ktedonobacter</taxon>
    </lineage>
</organism>
<name>D6U1N4_KTERA</name>
<keyword evidence="2" id="KW-1185">Reference proteome</keyword>
<comment type="caution">
    <text evidence="1">The sequence shown here is derived from an EMBL/GenBank/DDBJ whole genome shotgun (WGS) entry which is preliminary data.</text>
</comment>
<proteinExistence type="predicted"/>